<comment type="similarity">
    <text evidence="4">Belongs to the protein kinase superfamily.</text>
</comment>
<dbReference type="SMART" id="SM00220">
    <property type="entry name" value="S_TKc"/>
    <property type="match status" value="1"/>
</dbReference>
<dbReference type="InterPro" id="IPR011009">
    <property type="entry name" value="Kinase-like_dom_sf"/>
</dbReference>
<dbReference type="InterPro" id="IPR008271">
    <property type="entry name" value="Ser/Thr_kinase_AS"/>
</dbReference>
<dbReference type="PANTHER" id="PTHR24347">
    <property type="entry name" value="SERINE/THREONINE-PROTEIN KINASE"/>
    <property type="match status" value="1"/>
</dbReference>
<dbReference type="AlphaFoldDB" id="A0A4P6XPA5"/>
<dbReference type="PROSITE" id="PS00108">
    <property type="entry name" value="PROTEIN_KINASE_ST"/>
    <property type="match status" value="1"/>
</dbReference>
<dbReference type="PROSITE" id="PS00107">
    <property type="entry name" value="PROTEIN_KINASE_ATP"/>
    <property type="match status" value="1"/>
</dbReference>
<keyword evidence="2 3" id="KW-0067">ATP-binding</keyword>
<dbReference type="EMBL" id="CP034458">
    <property type="protein sequence ID" value="QBM88809.1"/>
    <property type="molecule type" value="Genomic_DNA"/>
</dbReference>
<keyword evidence="7" id="KW-1185">Reference proteome</keyword>
<organism evidence="6 7">
    <name type="scientific">Metschnikowia aff. pulcherrima</name>
    <dbReference type="NCBI Taxonomy" id="2163413"/>
    <lineage>
        <taxon>Eukaryota</taxon>
        <taxon>Fungi</taxon>
        <taxon>Dikarya</taxon>
        <taxon>Ascomycota</taxon>
        <taxon>Saccharomycotina</taxon>
        <taxon>Pichiomycetes</taxon>
        <taxon>Metschnikowiaceae</taxon>
        <taxon>Metschnikowia</taxon>
    </lineage>
</organism>
<evidence type="ECO:0000313" key="6">
    <source>
        <dbReference type="EMBL" id="QBM88809.1"/>
    </source>
</evidence>
<feature type="binding site" evidence="3">
    <location>
        <position position="58"/>
    </location>
    <ligand>
        <name>ATP</name>
        <dbReference type="ChEBI" id="CHEBI:30616"/>
    </ligand>
</feature>
<protein>
    <submittedName>
        <fullName evidence="6">Serine/threonine protein kinase</fullName>
    </submittedName>
</protein>
<accession>A0A4P6XPA5</accession>
<dbReference type="Pfam" id="PF00069">
    <property type="entry name" value="Pkinase"/>
    <property type="match status" value="1"/>
</dbReference>
<keyword evidence="1 3" id="KW-0547">Nucleotide-binding</keyword>
<dbReference type="GO" id="GO:0005524">
    <property type="term" value="F:ATP binding"/>
    <property type="evidence" value="ECO:0007669"/>
    <property type="project" value="UniProtKB-UniRule"/>
</dbReference>
<keyword evidence="6" id="KW-0808">Transferase</keyword>
<dbReference type="GO" id="GO:0030447">
    <property type="term" value="P:filamentous growth"/>
    <property type="evidence" value="ECO:0007669"/>
    <property type="project" value="UniProtKB-ARBA"/>
</dbReference>
<dbReference type="Proteomes" id="UP000292447">
    <property type="component" value="Chromosome III"/>
</dbReference>
<keyword evidence="4 6" id="KW-0723">Serine/threonine-protein kinase</keyword>
<dbReference type="InterPro" id="IPR000719">
    <property type="entry name" value="Prot_kinase_dom"/>
</dbReference>
<evidence type="ECO:0000256" key="3">
    <source>
        <dbReference type="PROSITE-ProRule" id="PRU10141"/>
    </source>
</evidence>
<dbReference type="PROSITE" id="PS50011">
    <property type="entry name" value="PROTEIN_KINASE_DOM"/>
    <property type="match status" value="1"/>
</dbReference>
<dbReference type="CDD" id="cd05117">
    <property type="entry name" value="STKc_CAMK"/>
    <property type="match status" value="1"/>
</dbReference>
<keyword evidence="6" id="KW-0418">Kinase</keyword>
<evidence type="ECO:0000256" key="2">
    <source>
        <dbReference type="ARBA" id="ARBA00022840"/>
    </source>
</evidence>
<dbReference type="SUPFAM" id="SSF56112">
    <property type="entry name" value="Protein kinase-like (PK-like)"/>
    <property type="match status" value="1"/>
</dbReference>
<gene>
    <name evidence="6" type="primary">MPUL0C07900</name>
    <name evidence="6" type="ORF">METSCH_C07900</name>
</gene>
<proteinExistence type="inferred from homology"/>
<evidence type="ECO:0000256" key="4">
    <source>
        <dbReference type="RuleBase" id="RU000304"/>
    </source>
</evidence>
<evidence type="ECO:0000256" key="1">
    <source>
        <dbReference type="ARBA" id="ARBA00022741"/>
    </source>
</evidence>
<reference evidence="7" key="1">
    <citation type="submission" date="2019-03" db="EMBL/GenBank/DDBJ databases">
        <title>Snf2 controls pulcherriminic acid biosynthesis and connects pigmentation and antifungal activity of the yeast Metschnikowia pulcherrima.</title>
        <authorList>
            <person name="Gore-Lloyd D."/>
            <person name="Sumann I."/>
            <person name="Brachmann A.O."/>
            <person name="Schneeberger K."/>
            <person name="Ortiz-Merino R.A."/>
            <person name="Moreno-Beltran M."/>
            <person name="Schlaefli M."/>
            <person name="Kirner P."/>
            <person name="Santos Kron A."/>
            <person name="Wolfe K.H."/>
            <person name="Piel J."/>
            <person name="Ahrens C.H."/>
            <person name="Henk D."/>
            <person name="Freimoser F.M."/>
        </authorList>
    </citation>
    <scope>NUCLEOTIDE SEQUENCE [LARGE SCALE GENOMIC DNA]</scope>
    <source>
        <strain evidence="7">APC 1.2</strain>
    </source>
</reference>
<name>A0A4P6XPA5_9ASCO</name>
<dbReference type="GO" id="GO:0004674">
    <property type="term" value="F:protein serine/threonine kinase activity"/>
    <property type="evidence" value="ECO:0007669"/>
    <property type="project" value="UniProtKB-KW"/>
</dbReference>
<evidence type="ECO:0000313" key="7">
    <source>
        <dbReference type="Proteomes" id="UP000292447"/>
    </source>
</evidence>
<evidence type="ECO:0000259" key="5">
    <source>
        <dbReference type="PROSITE" id="PS50011"/>
    </source>
</evidence>
<feature type="domain" description="Protein kinase" evidence="5">
    <location>
        <begin position="29"/>
        <end position="291"/>
    </location>
</feature>
<dbReference type="Gene3D" id="3.30.200.20">
    <property type="entry name" value="Phosphorylase Kinase, domain 1"/>
    <property type="match status" value="1"/>
</dbReference>
<dbReference type="STRING" id="2163413.A0A4P6XPA5"/>
<dbReference type="Gene3D" id="1.10.510.10">
    <property type="entry name" value="Transferase(Phosphotransferase) domain 1"/>
    <property type="match status" value="1"/>
</dbReference>
<dbReference type="InterPro" id="IPR017441">
    <property type="entry name" value="Protein_kinase_ATP_BS"/>
</dbReference>
<sequence length="433" mass="48345">MTVEVWPEFKAQRVSHSLPESQDLPCPYILSRKVLGTGSYANVYECKHKVTGAHYAAKRFTKKLIYGNELMLQREFQVLKRILRGHPNILLMIDYFETSDYFYLVTDLAAGGELFERITKAPEAKLSVTETSKILSVLLSALQHLHSNGIVHRDVKAENILFASKSSKISLLLLADFGQARILKPGELAQIVDGTLSYLAPEVLSKCGHSFPVDMWAVGVLTYFMLSGYMPFDCDTDTETKELITKADFVFEPTEYWVHIPAEAKDFIASCFKLDPQERITARAALEHPFLHLKRPAIKPAFSFHSLQQLQDAVSKLQHSRQVQSPNGLSRQNSTSYLLAKQTSSSNLALRHRIQPGSHLTSAKCSFEDLKQALQGEKCHSPEIVTNFHTPITSALNLQQSSMLGMDSVMKELGLPGKAGCNATKVGRAEFTL</sequence>